<evidence type="ECO:0000256" key="2">
    <source>
        <dbReference type="SAM" id="SignalP"/>
    </source>
</evidence>
<dbReference type="Proteomes" id="UP000243499">
    <property type="component" value="Chromosome 8"/>
</dbReference>
<accession>A0A2T8I9M2</accession>
<proteinExistence type="predicted"/>
<gene>
    <name evidence="3" type="ORF">PAHAL_8G206700</name>
</gene>
<feature type="region of interest" description="Disordered" evidence="1">
    <location>
        <begin position="90"/>
        <end position="139"/>
    </location>
</feature>
<evidence type="ECO:0000256" key="1">
    <source>
        <dbReference type="SAM" id="MobiDB-lite"/>
    </source>
</evidence>
<keyword evidence="2" id="KW-0732">Signal</keyword>
<dbReference type="EMBL" id="CM008053">
    <property type="protein sequence ID" value="PVH34367.1"/>
    <property type="molecule type" value="Genomic_DNA"/>
</dbReference>
<dbReference type="AlphaFoldDB" id="A0A2T8I9M2"/>
<organism evidence="3">
    <name type="scientific">Panicum hallii</name>
    <dbReference type="NCBI Taxonomy" id="206008"/>
    <lineage>
        <taxon>Eukaryota</taxon>
        <taxon>Viridiplantae</taxon>
        <taxon>Streptophyta</taxon>
        <taxon>Embryophyta</taxon>
        <taxon>Tracheophyta</taxon>
        <taxon>Spermatophyta</taxon>
        <taxon>Magnoliopsida</taxon>
        <taxon>Liliopsida</taxon>
        <taxon>Poales</taxon>
        <taxon>Poaceae</taxon>
        <taxon>PACMAD clade</taxon>
        <taxon>Panicoideae</taxon>
        <taxon>Panicodae</taxon>
        <taxon>Paniceae</taxon>
        <taxon>Panicinae</taxon>
        <taxon>Panicum</taxon>
        <taxon>Panicum sect. Panicum</taxon>
    </lineage>
</organism>
<feature type="signal peptide" evidence="2">
    <location>
        <begin position="1"/>
        <end position="31"/>
    </location>
</feature>
<feature type="chain" id="PRO_5015568569" evidence="2">
    <location>
        <begin position="32"/>
        <end position="139"/>
    </location>
</feature>
<evidence type="ECO:0000313" key="3">
    <source>
        <dbReference type="EMBL" id="PVH34367.1"/>
    </source>
</evidence>
<sequence>MSFKRKNLVVAGLTLALLVASFYELPGVAMASSYSGGRGLCDVSTGTECTSDATCRAGHLQAGCQRRLLRRCLRTAPRRIVPCRPDACAKSCAAATTGRRRRRSPGDDERPPPQEKPATTTTPGWQGMRIPNGLYMRGS</sequence>
<protein>
    <submittedName>
        <fullName evidence="3">Uncharacterized protein</fullName>
    </submittedName>
</protein>
<dbReference type="Gramene" id="PVH34367">
    <property type="protein sequence ID" value="PVH34367"/>
    <property type="gene ID" value="PAHAL_8G206700"/>
</dbReference>
<name>A0A2T8I9M2_9POAL</name>
<reference evidence="3" key="1">
    <citation type="submission" date="2018-04" db="EMBL/GenBank/DDBJ databases">
        <title>WGS assembly of Panicum hallii.</title>
        <authorList>
            <person name="Lovell J."/>
            <person name="Jenkins J."/>
            <person name="Lowry D."/>
            <person name="Mamidi S."/>
            <person name="Sreedasyam A."/>
            <person name="Weng X."/>
            <person name="Barry K."/>
            <person name="Bonette J."/>
            <person name="Campitelli B."/>
            <person name="Daum C."/>
            <person name="Gordon S."/>
            <person name="Gould B."/>
            <person name="Lipzen A."/>
            <person name="Macqueen A."/>
            <person name="Palacio-Mejia J."/>
            <person name="Plott C."/>
            <person name="Shakirov E."/>
            <person name="Shu S."/>
            <person name="Yoshinaga Y."/>
            <person name="Zane M."/>
            <person name="Rokhsar D."/>
            <person name="Grimwood J."/>
            <person name="Schmutz J."/>
            <person name="Juenger T."/>
        </authorList>
    </citation>
    <scope>NUCLEOTIDE SEQUENCE [LARGE SCALE GENOMIC DNA]</scope>
    <source>
        <strain evidence="3">FIL2</strain>
    </source>
</reference>
<feature type="compositionally biased region" description="Basic and acidic residues" evidence="1">
    <location>
        <begin position="104"/>
        <end position="113"/>
    </location>
</feature>